<organism evidence="1 2">
    <name type="scientific">Candidatus Raymondbacteria bacterium RIFOXYD12_FULL_49_13</name>
    <dbReference type="NCBI Taxonomy" id="1817890"/>
    <lineage>
        <taxon>Bacteria</taxon>
        <taxon>Raymondiibacteriota</taxon>
    </lineage>
</organism>
<sequence length="99" mass="11501">MTLDPSHAHLELIRHAPRSLAFDPARNFETWQNELKAKFLELLGDFPDKIDPELQIEWCKPHSSFEEIRFTFLSEKNTRVPCHLLVPSTGKKPSFICPD</sequence>
<dbReference type="AlphaFoldDB" id="A0A1F7F6Q8"/>
<name>A0A1F7F6Q8_UNCRA</name>
<dbReference type="Proteomes" id="UP000179243">
    <property type="component" value="Unassembled WGS sequence"/>
</dbReference>
<gene>
    <name evidence="1" type="ORF">A2519_15880</name>
</gene>
<dbReference type="Gene3D" id="3.40.50.1820">
    <property type="entry name" value="alpha/beta hydrolase"/>
    <property type="match status" value="1"/>
</dbReference>
<dbReference type="InterPro" id="IPR029058">
    <property type="entry name" value="AB_hydrolase_fold"/>
</dbReference>
<proteinExistence type="predicted"/>
<evidence type="ECO:0000313" key="2">
    <source>
        <dbReference type="Proteomes" id="UP000179243"/>
    </source>
</evidence>
<evidence type="ECO:0000313" key="1">
    <source>
        <dbReference type="EMBL" id="OGK02350.1"/>
    </source>
</evidence>
<protein>
    <submittedName>
        <fullName evidence="1">Uncharacterized protein</fullName>
    </submittedName>
</protein>
<accession>A0A1F7F6Q8</accession>
<dbReference type="EMBL" id="MFYX01000109">
    <property type="protein sequence ID" value="OGK02350.1"/>
    <property type="molecule type" value="Genomic_DNA"/>
</dbReference>
<reference evidence="1 2" key="1">
    <citation type="journal article" date="2016" name="Nat. Commun.">
        <title>Thousands of microbial genomes shed light on interconnected biogeochemical processes in an aquifer system.</title>
        <authorList>
            <person name="Anantharaman K."/>
            <person name="Brown C.T."/>
            <person name="Hug L.A."/>
            <person name="Sharon I."/>
            <person name="Castelle C.J."/>
            <person name="Probst A.J."/>
            <person name="Thomas B.C."/>
            <person name="Singh A."/>
            <person name="Wilkins M.J."/>
            <person name="Karaoz U."/>
            <person name="Brodie E.L."/>
            <person name="Williams K.H."/>
            <person name="Hubbard S.S."/>
            <person name="Banfield J.F."/>
        </authorList>
    </citation>
    <scope>NUCLEOTIDE SEQUENCE [LARGE SCALE GENOMIC DNA]</scope>
</reference>
<comment type="caution">
    <text evidence="1">The sequence shown here is derived from an EMBL/GenBank/DDBJ whole genome shotgun (WGS) entry which is preliminary data.</text>
</comment>